<dbReference type="Pfam" id="PF00940">
    <property type="entry name" value="RNA_pol"/>
    <property type="match status" value="2"/>
</dbReference>
<feature type="domain" description="DNA-directed RNA polymerase C-terminal" evidence="9">
    <location>
        <begin position="105"/>
        <end position="182"/>
    </location>
</feature>
<evidence type="ECO:0000256" key="4">
    <source>
        <dbReference type="ARBA" id="ARBA00022679"/>
    </source>
</evidence>
<gene>
    <name evidence="10" type="ORF">SO802_000515</name>
</gene>
<evidence type="ECO:0000256" key="7">
    <source>
        <dbReference type="ARBA" id="ARBA00048552"/>
    </source>
</evidence>
<name>A0AAW2DXI8_9ROSI</name>
<dbReference type="AlphaFoldDB" id="A0AAW2DXI8"/>
<dbReference type="PANTHER" id="PTHR10102:SF1">
    <property type="entry name" value="DNA-DIRECTED RNA POLYMERASE 3, CHLOROPLASTIC"/>
    <property type="match status" value="1"/>
</dbReference>
<dbReference type="GO" id="GO:0006390">
    <property type="term" value="P:mitochondrial transcription"/>
    <property type="evidence" value="ECO:0007669"/>
    <property type="project" value="TreeGrafter"/>
</dbReference>
<evidence type="ECO:0000256" key="5">
    <source>
        <dbReference type="ARBA" id="ARBA00022695"/>
    </source>
</evidence>
<dbReference type="PROSITE" id="PS00489">
    <property type="entry name" value="RNA_POL_PHAGE_2"/>
    <property type="match status" value="1"/>
</dbReference>
<dbReference type="GO" id="GO:0034245">
    <property type="term" value="C:mitochondrial DNA-directed RNA polymerase complex"/>
    <property type="evidence" value="ECO:0007669"/>
    <property type="project" value="TreeGrafter"/>
</dbReference>
<dbReference type="GO" id="GO:0003677">
    <property type="term" value="F:DNA binding"/>
    <property type="evidence" value="ECO:0007669"/>
    <property type="project" value="InterPro"/>
</dbReference>
<dbReference type="SUPFAM" id="SSF56672">
    <property type="entry name" value="DNA/RNA polymerases"/>
    <property type="match status" value="1"/>
</dbReference>
<evidence type="ECO:0000256" key="3">
    <source>
        <dbReference type="ARBA" id="ARBA00022478"/>
    </source>
</evidence>
<accession>A0AAW2DXI8</accession>
<comment type="catalytic activity">
    <reaction evidence="7 8">
        <text>RNA(n) + a ribonucleoside 5'-triphosphate = RNA(n+1) + diphosphate</text>
        <dbReference type="Rhea" id="RHEA:21248"/>
        <dbReference type="Rhea" id="RHEA-COMP:14527"/>
        <dbReference type="Rhea" id="RHEA-COMP:17342"/>
        <dbReference type="ChEBI" id="CHEBI:33019"/>
        <dbReference type="ChEBI" id="CHEBI:61557"/>
        <dbReference type="ChEBI" id="CHEBI:140395"/>
        <dbReference type="EC" id="2.7.7.6"/>
    </reaction>
</comment>
<comment type="caution">
    <text evidence="10">The sequence shown here is derived from an EMBL/GenBank/DDBJ whole genome shotgun (WGS) entry which is preliminary data.</text>
</comment>
<evidence type="ECO:0000256" key="2">
    <source>
        <dbReference type="ARBA" id="ARBA00012418"/>
    </source>
</evidence>
<keyword evidence="11" id="KW-1185">Reference proteome</keyword>
<evidence type="ECO:0000256" key="6">
    <source>
        <dbReference type="ARBA" id="ARBA00023163"/>
    </source>
</evidence>
<keyword evidence="5 8" id="KW-0548">Nucleotidyltransferase</keyword>
<reference evidence="10 11" key="1">
    <citation type="submission" date="2024-01" db="EMBL/GenBank/DDBJ databases">
        <title>A telomere-to-telomere, gap-free genome of sweet tea (Lithocarpus litseifolius).</title>
        <authorList>
            <person name="Zhou J."/>
        </authorList>
    </citation>
    <scope>NUCLEOTIDE SEQUENCE [LARGE SCALE GENOMIC DNA]</scope>
    <source>
        <strain evidence="10">Zhou-2022a</strain>
        <tissue evidence="10">Leaf</tissue>
    </source>
</reference>
<dbReference type="EMBL" id="JAZDWU010000001">
    <property type="protein sequence ID" value="KAL0013446.1"/>
    <property type="molecule type" value="Genomic_DNA"/>
</dbReference>
<evidence type="ECO:0000313" key="11">
    <source>
        <dbReference type="Proteomes" id="UP001459277"/>
    </source>
</evidence>
<organism evidence="10 11">
    <name type="scientific">Lithocarpus litseifolius</name>
    <dbReference type="NCBI Taxonomy" id="425828"/>
    <lineage>
        <taxon>Eukaryota</taxon>
        <taxon>Viridiplantae</taxon>
        <taxon>Streptophyta</taxon>
        <taxon>Embryophyta</taxon>
        <taxon>Tracheophyta</taxon>
        <taxon>Spermatophyta</taxon>
        <taxon>Magnoliopsida</taxon>
        <taxon>eudicotyledons</taxon>
        <taxon>Gunneridae</taxon>
        <taxon>Pentapetalae</taxon>
        <taxon>rosids</taxon>
        <taxon>fabids</taxon>
        <taxon>Fagales</taxon>
        <taxon>Fagaceae</taxon>
        <taxon>Lithocarpus</taxon>
    </lineage>
</organism>
<evidence type="ECO:0000313" key="10">
    <source>
        <dbReference type="EMBL" id="KAL0013446.1"/>
    </source>
</evidence>
<dbReference type="Proteomes" id="UP001459277">
    <property type="component" value="Unassembled WGS sequence"/>
</dbReference>
<protein>
    <recommendedName>
        <fullName evidence="2 8">DNA-directed RNA polymerase</fullName>
        <ecNumber evidence="2 8">2.7.7.6</ecNumber>
    </recommendedName>
</protein>
<sequence length="228" mass="25143">MLLTKDQSINCFVVPIPKKPSSEDLAEIQEWKWSWRKLLVLIFEALRSSSPHTVVSHLPIHQDGSCNGLQHYAALGRDSMEAAAVNLTAGDKPADVYSEIAVSFQVDRKLVKQTVMTSVYGVTSVGAREQIKRRLEEKGLITDDRLLFPAACYAAKVTLAALGEIFEAASGIMGWLGDCAKVDFSKQRTAFPPNFVHSFDSTHMMMTAVACRDSGLRFAGLSHYSVFD</sequence>
<evidence type="ECO:0000259" key="9">
    <source>
        <dbReference type="Pfam" id="PF00940"/>
    </source>
</evidence>
<dbReference type="EC" id="2.7.7.6" evidence="2 8"/>
<dbReference type="GO" id="GO:0003899">
    <property type="term" value="F:DNA-directed RNA polymerase activity"/>
    <property type="evidence" value="ECO:0007669"/>
    <property type="project" value="UniProtKB-EC"/>
</dbReference>
<keyword evidence="4 8" id="KW-0808">Transferase</keyword>
<comment type="function">
    <text evidence="8">DNA-dependent RNA polymerase catalyzes the transcription of DNA into RNA using the four ribonucleoside triphosphates as substrates.</text>
</comment>
<dbReference type="InterPro" id="IPR043502">
    <property type="entry name" value="DNA/RNA_pol_sf"/>
</dbReference>
<dbReference type="Gene3D" id="1.10.150.20">
    <property type="entry name" value="5' to 3' exonuclease, C-terminal subdomain"/>
    <property type="match status" value="1"/>
</dbReference>
<dbReference type="PROSITE" id="PS00900">
    <property type="entry name" value="RNA_POL_PHAGE_1"/>
    <property type="match status" value="1"/>
</dbReference>
<dbReference type="InterPro" id="IPR046950">
    <property type="entry name" value="DNA-dir_Rpol_C_phage-type"/>
</dbReference>
<dbReference type="InterPro" id="IPR002092">
    <property type="entry name" value="DNA-dir_Rpol_phage-type"/>
</dbReference>
<proteinExistence type="inferred from homology"/>
<keyword evidence="6 8" id="KW-0804">Transcription</keyword>
<dbReference type="PANTHER" id="PTHR10102">
    <property type="entry name" value="DNA-DIRECTED RNA POLYMERASE, MITOCHONDRIAL"/>
    <property type="match status" value="1"/>
</dbReference>
<evidence type="ECO:0000256" key="1">
    <source>
        <dbReference type="ARBA" id="ARBA00009493"/>
    </source>
</evidence>
<dbReference type="Gene3D" id="3.30.70.370">
    <property type="match status" value="1"/>
</dbReference>
<evidence type="ECO:0000256" key="8">
    <source>
        <dbReference type="RuleBase" id="RU003805"/>
    </source>
</evidence>
<keyword evidence="3 8" id="KW-0240">DNA-directed RNA polymerase</keyword>
<comment type="similarity">
    <text evidence="1 8">Belongs to the phage and mitochondrial RNA polymerase family.</text>
</comment>
<feature type="domain" description="DNA-directed RNA polymerase C-terminal" evidence="9">
    <location>
        <begin position="41"/>
        <end position="101"/>
    </location>
</feature>